<dbReference type="PANTHER" id="PTHR42771:SF3">
    <property type="entry name" value="PETROBACTIN IMPORT ATP-BINDING PROTEIN YCLP"/>
    <property type="match status" value="1"/>
</dbReference>
<comment type="caution">
    <text evidence="11">The sequence shown here is derived from an EMBL/GenBank/DDBJ whole genome shotgun (WGS) entry which is preliminary data.</text>
</comment>
<dbReference type="RefSeq" id="WP_061853933.1">
    <property type="nucleotide sequence ID" value="NZ_LUGM01000002.1"/>
</dbReference>
<dbReference type="GO" id="GO:0016887">
    <property type="term" value="F:ATP hydrolysis activity"/>
    <property type="evidence" value="ECO:0007669"/>
    <property type="project" value="InterPro"/>
</dbReference>
<keyword evidence="9" id="KW-0472">Membrane</keyword>
<dbReference type="InterPro" id="IPR027417">
    <property type="entry name" value="P-loop_NTPase"/>
</dbReference>
<dbReference type="GO" id="GO:0005886">
    <property type="term" value="C:plasma membrane"/>
    <property type="evidence" value="ECO:0007669"/>
    <property type="project" value="UniProtKB-SubCell"/>
</dbReference>
<gene>
    <name evidence="11" type="ORF">A0131_02625</name>
</gene>
<dbReference type="PROSITE" id="PS50893">
    <property type="entry name" value="ABC_TRANSPORTER_2"/>
    <property type="match status" value="1"/>
</dbReference>
<proteinExistence type="predicted"/>
<evidence type="ECO:0000256" key="5">
    <source>
        <dbReference type="ARBA" id="ARBA00022741"/>
    </source>
</evidence>
<keyword evidence="6 11" id="KW-0067">ATP-binding</keyword>
<accession>A0A151A2Y3</accession>
<dbReference type="GO" id="GO:0006826">
    <property type="term" value="P:iron ion transport"/>
    <property type="evidence" value="ECO:0007669"/>
    <property type="project" value="UniProtKB-KW"/>
</dbReference>
<evidence type="ECO:0000256" key="3">
    <source>
        <dbReference type="ARBA" id="ARBA00022475"/>
    </source>
</evidence>
<keyword evidence="7" id="KW-0408">Iron</keyword>
<name>A0A151A2Y3_9STAP</name>
<evidence type="ECO:0000256" key="8">
    <source>
        <dbReference type="ARBA" id="ARBA00023065"/>
    </source>
</evidence>
<dbReference type="AlphaFoldDB" id="A0A151A2Y3"/>
<sequence length="266" mass="30318">MISIQGVNKTIQDKPILKDINVDIKKGRLTSMIGPNGAGKSTLLSIITRLIESDNGEVKIEDKAITDYKSNDLAKKLSILKQTNHTELNITVEQLVEFGRFPYCKGRLKKEDKEQVEYALEILQLQEIRDRYLKTLSGGQRQRAYLAMTIAQNTDYILLDEPLNNLDMKHSVQIMQRLRQLARTLNKTIIVVIHDINFASCYSDDIIALKDGEIVEANEKDAVIQPDVLNTLYDMEVRIEEVMGQRICIYFDETSVNEAPFLAQTI</sequence>
<dbReference type="GO" id="GO:0005524">
    <property type="term" value="F:ATP binding"/>
    <property type="evidence" value="ECO:0007669"/>
    <property type="project" value="UniProtKB-KW"/>
</dbReference>
<keyword evidence="8" id="KW-0406">Ion transport</keyword>
<keyword evidence="2" id="KW-0813">Transport</keyword>
<evidence type="ECO:0000313" key="12">
    <source>
        <dbReference type="Proteomes" id="UP000075418"/>
    </source>
</evidence>
<keyword evidence="3" id="KW-1003">Cell membrane</keyword>
<keyword evidence="5" id="KW-0547">Nucleotide-binding</keyword>
<dbReference type="EMBL" id="LUGM01000002">
    <property type="protein sequence ID" value="KYH13702.1"/>
    <property type="molecule type" value="Genomic_DNA"/>
</dbReference>
<evidence type="ECO:0000256" key="7">
    <source>
        <dbReference type="ARBA" id="ARBA00023004"/>
    </source>
</evidence>
<dbReference type="Proteomes" id="UP000075418">
    <property type="component" value="Unassembled WGS sequence"/>
</dbReference>
<dbReference type="CDD" id="cd03214">
    <property type="entry name" value="ABC_Iron-Siderophores_B12_Hemin"/>
    <property type="match status" value="1"/>
</dbReference>
<evidence type="ECO:0000256" key="4">
    <source>
        <dbReference type="ARBA" id="ARBA00022496"/>
    </source>
</evidence>
<evidence type="ECO:0000256" key="2">
    <source>
        <dbReference type="ARBA" id="ARBA00022448"/>
    </source>
</evidence>
<dbReference type="InterPro" id="IPR051535">
    <property type="entry name" value="Siderophore_ABC-ATPase"/>
</dbReference>
<dbReference type="InterPro" id="IPR003439">
    <property type="entry name" value="ABC_transporter-like_ATP-bd"/>
</dbReference>
<dbReference type="InterPro" id="IPR003593">
    <property type="entry name" value="AAA+_ATPase"/>
</dbReference>
<keyword evidence="4" id="KW-0410">Iron transport</keyword>
<dbReference type="SMART" id="SM00382">
    <property type="entry name" value="AAA"/>
    <property type="match status" value="1"/>
</dbReference>
<dbReference type="Gene3D" id="3.40.50.300">
    <property type="entry name" value="P-loop containing nucleotide triphosphate hydrolases"/>
    <property type="match status" value="1"/>
</dbReference>
<dbReference type="SUPFAM" id="SSF52540">
    <property type="entry name" value="P-loop containing nucleoside triphosphate hydrolases"/>
    <property type="match status" value="1"/>
</dbReference>
<dbReference type="Pfam" id="PF00005">
    <property type="entry name" value="ABC_tran"/>
    <property type="match status" value="1"/>
</dbReference>
<dbReference type="FunFam" id="3.40.50.300:FF:000134">
    <property type="entry name" value="Iron-enterobactin ABC transporter ATP-binding protein"/>
    <property type="match status" value="1"/>
</dbReference>
<protein>
    <submittedName>
        <fullName evidence="11">Iron ABC transporter ATP-binding protein</fullName>
    </submittedName>
</protein>
<evidence type="ECO:0000256" key="6">
    <source>
        <dbReference type="ARBA" id="ARBA00022840"/>
    </source>
</evidence>
<dbReference type="PANTHER" id="PTHR42771">
    <property type="entry name" value="IRON(3+)-HYDROXAMATE IMPORT ATP-BINDING PROTEIN FHUC"/>
    <property type="match status" value="1"/>
</dbReference>
<reference evidence="11 12" key="1">
    <citation type="submission" date="2016-02" db="EMBL/GenBank/DDBJ databases">
        <title>Draft genome sequence of hydrocarbon degrading Staphylococcus saprophyticus Strain CNV2, isolated from crude-oil contaminated soil from Noonmati Oil Refinery, Guwahati, Assam, India.</title>
        <authorList>
            <person name="Mukherjee A."/>
            <person name="Chettri B."/>
            <person name="Langpoklakpam J."/>
            <person name="Singh A.K."/>
            <person name="Chattopadhyay D.J."/>
        </authorList>
    </citation>
    <scope>NUCLEOTIDE SEQUENCE [LARGE SCALE GENOMIC DNA]</scope>
    <source>
        <strain evidence="11 12">CNV2</strain>
    </source>
</reference>
<evidence type="ECO:0000256" key="9">
    <source>
        <dbReference type="ARBA" id="ARBA00023136"/>
    </source>
</evidence>
<evidence type="ECO:0000256" key="1">
    <source>
        <dbReference type="ARBA" id="ARBA00004202"/>
    </source>
</evidence>
<feature type="domain" description="ABC transporter" evidence="10">
    <location>
        <begin position="2"/>
        <end position="236"/>
    </location>
</feature>
<evidence type="ECO:0000259" key="10">
    <source>
        <dbReference type="PROSITE" id="PS50893"/>
    </source>
</evidence>
<comment type="subcellular location">
    <subcellularLocation>
        <location evidence="1">Cell membrane</location>
        <topology evidence="1">Peripheral membrane protein</topology>
    </subcellularLocation>
</comment>
<evidence type="ECO:0000313" key="11">
    <source>
        <dbReference type="EMBL" id="KYH13702.1"/>
    </source>
</evidence>
<organism evidence="11 12">
    <name type="scientific">Staphylococcus kloosii</name>
    <dbReference type="NCBI Taxonomy" id="29384"/>
    <lineage>
        <taxon>Bacteria</taxon>
        <taxon>Bacillati</taxon>
        <taxon>Bacillota</taxon>
        <taxon>Bacilli</taxon>
        <taxon>Bacillales</taxon>
        <taxon>Staphylococcaceae</taxon>
        <taxon>Staphylococcus</taxon>
    </lineage>
</organism>